<dbReference type="Proteomes" id="UP000197619">
    <property type="component" value="Unassembled WGS sequence"/>
</dbReference>
<dbReference type="GO" id="GO:0070004">
    <property type="term" value="F:cysteine-type exopeptidase activity"/>
    <property type="evidence" value="ECO:0007669"/>
    <property type="project" value="InterPro"/>
</dbReference>
<dbReference type="STRING" id="299123.ENSLSDP00000002453"/>
<dbReference type="GO" id="GO:0016805">
    <property type="term" value="F:dipeptidase activity"/>
    <property type="evidence" value="ECO:0007669"/>
    <property type="project" value="InterPro"/>
</dbReference>
<evidence type="ECO:0000313" key="3">
    <source>
        <dbReference type="EMBL" id="OWK51080.1"/>
    </source>
</evidence>
<evidence type="ECO:0000313" key="4">
    <source>
        <dbReference type="Proteomes" id="UP000197619"/>
    </source>
</evidence>
<dbReference type="Gene3D" id="3.60.60.10">
    <property type="entry name" value="Penicillin V Acylase, Chain A"/>
    <property type="match status" value="1"/>
</dbReference>
<evidence type="ECO:0000256" key="1">
    <source>
        <dbReference type="ARBA" id="ARBA00005705"/>
    </source>
</evidence>
<accession>A0A218UC87</accession>
<dbReference type="EMBL" id="MUZQ01000467">
    <property type="protein sequence ID" value="OWK51080.1"/>
    <property type="molecule type" value="Genomic_DNA"/>
</dbReference>
<keyword evidence="4" id="KW-1185">Reference proteome</keyword>
<dbReference type="GO" id="GO:0006508">
    <property type="term" value="P:proteolysis"/>
    <property type="evidence" value="ECO:0007669"/>
    <property type="project" value="InterPro"/>
</dbReference>
<dbReference type="AlphaFoldDB" id="A0A218UC87"/>
<comment type="caution">
    <text evidence="3">The sequence shown here is derived from an EMBL/GenBank/DDBJ whole genome shotgun (WGS) entry which is preliminary data.</text>
</comment>
<dbReference type="PANTHER" id="PTHR12994">
    <property type="entry name" value="SECERNIN"/>
    <property type="match status" value="1"/>
</dbReference>
<evidence type="ECO:0000256" key="2">
    <source>
        <dbReference type="ARBA" id="ARBA00040986"/>
    </source>
</evidence>
<comment type="similarity">
    <text evidence="1">Belongs to the peptidase C69 family. Secernin subfamily.</text>
</comment>
<proteinExistence type="inferred from homology"/>
<name>A0A218UC87_9PASE</name>
<protein>
    <recommendedName>
        <fullName evidence="2">Secernin-2</fullName>
    </recommendedName>
</protein>
<reference evidence="3 4" key="1">
    <citation type="submission" date="2017-05" db="EMBL/GenBank/DDBJ databases">
        <title>Genome of assembly of the Bengalese finch, Lonchura striata domestica.</title>
        <authorList>
            <person name="Colquitt B.M."/>
            <person name="Brainard M.S."/>
        </authorList>
    </citation>
    <scope>NUCLEOTIDE SEQUENCE [LARGE SCALE GENOMIC DNA]</scope>
    <source>
        <strain evidence="3">White83orange57</strain>
    </source>
</reference>
<dbReference type="PANTHER" id="PTHR12994:SF16">
    <property type="entry name" value="SECERNIN-2"/>
    <property type="match status" value="1"/>
</dbReference>
<organism evidence="3 4">
    <name type="scientific">Lonchura striata</name>
    <name type="common">white-rumped munia</name>
    <dbReference type="NCBI Taxonomy" id="40157"/>
    <lineage>
        <taxon>Eukaryota</taxon>
        <taxon>Metazoa</taxon>
        <taxon>Chordata</taxon>
        <taxon>Craniata</taxon>
        <taxon>Vertebrata</taxon>
        <taxon>Euteleostomi</taxon>
        <taxon>Archelosauria</taxon>
        <taxon>Archosauria</taxon>
        <taxon>Dinosauria</taxon>
        <taxon>Saurischia</taxon>
        <taxon>Theropoda</taxon>
        <taxon>Coelurosauria</taxon>
        <taxon>Aves</taxon>
        <taxon>Neognathae</taxon>
        <taxon>Neoaves</taxon>
        <taxon>Telluraves</taxon>
        <taxon>Australaves</taxon>
        <taxon>Passeriformes</taxon>
        <taxon>Passeroidea</taxon>
        <taxon>Estrildidae</taxon>
        <taxon>Estrildinae</taxon>
        <taxon>Lonchura</taxon>
    </lineage>
</organism>
<gene>
    <name evidence="3" type="primary">SCRN2</name>
    <name evidence="3" type="ORF">RLOC_00003080</name>
</gene>
<sequence length="206" mass="22451">MAGHGAVPSSCDCFVALPPHTASPAVIFGKNADRPRDEVQEIVYVPAASHRPGDKVQCTYLEIEQAERTHAVVLSRPAWLWGAEMGANDCGVCVGNEGVWTREPVGETEALLGMDLVRLGLERGGSAREALEVMTALLERYGQGGSCKEEPVPFERGQQLLDTLQELEKQGLQAMRELLEGTASPCPEELADLFFDCVEAEMKFYT</sequence>
<dbReference type="InterPro" id="IPR005322">
    <property type="entry name" value="Peptidase_C69"/>
</dbReference>